<evidence type="ECO:0000256" key="2">
    <source>
        <dbReference type="ARBA" id="ARBA00022801"/>
    </source>
</evidence>
<dbReference type="PANTHER" id="PTHR13620:SF59">
    <property type="entry name" value="POLYNUCLEOTIDYL TRANSFERASE, RIBONUCLEASE H-LIKE SUPERFAMILY PROTEIN"/>
    <property type="match status" value="1"/>
</dbReference>
<dbReference type="GO" id="GO:0005737">
    <property type="term" value="C:cytoplasm"/>
    <property type="evidence" value="ECO:0007669"/>
    <property type="project" value="TreeGrafter"/>
</dbReference>
<reference evidence="3 4" key="1">
    <citation type="submission" date="2024-01" db="EMBL/GenBank/DDBJ databases">
        <title>The genomes of 5 underutilized Papilionoideae crops provide insights into root nodulation and disease resistanc.</title>
        <authorList>
            <person name="Jiang F."/>
        </authorList>
    </citation>
    <scope>NUCLEOTIDE SEQUENCE [LARGE SCALE GENOMIC DNA]</scope>
    <source>
        <strain evidence="3">LVBAO_FW01</strain>
        <tissue evidence="3">Leaves</tissue>
    </source>
</reference>
<keyword evidence="4" id="KW-1185">Reference proteome</keyword>
<dbReference type="InterPro" id="IPR036397">
    <property type="entry name" value="RNaseH_sf"/>
</dbReference>
<sequence length="255" mass="29217">MTITYSIDRCPCTQNLNYNYHLVDVNLHGDWFAVTVTASAFVAQTWLNDTLNLNQTYLQSRTLIVGLAIQWTPPAGGHASADTVQLCVGDRCLIFQITRADRVPLNLRRFLRNPEHTFVGMWNRFDRRKLRDSRHALMMEQNPIDLRSLMSVELAHSPLETIVETCLGYAGVRTRNEISISQWNLATLTDQQILQASILARCYFLIGQNFQAWRFCETVTRRPSCPSSLLEEEEILFPKELQAATCPFLQLLPLL</sequence>
<proteinExistence type="predicted"/>
<protein>
    <submittedName>
        <fullName evidence="3">Uncharacterized protein</fullName>
    </submittedName>
</protein>
<organism evidence="3 4">
    <name type="scientific">Canavalia gladiata</name>
    <name type="common">Sword bean</name>
    <name type="synonym">Dolichos gladiatus</name>
    <dbReference type="NCBI Taxonomy" id="3824"/>
    <lineage>
        <taxon>Eukaryota</taxon>
        <taxon>Viridiplantae</taxon>
        <taxon>Streptophyta</taxon>
        <taxon>Embryophyta</taxon>
        <taxon>Tracheophyta</taxon>
        <taxon>Spermatophyta</taxon>
        <taxon>Magnoliopsida</taxon>
        <taxon>eudicotyledons</taxon>
        <taxon>Gunneridae</taxon>
        <taxon>Pentapetalae</taxon>
        <taxon>rosids</taxon>
        <taxon>fabids</taxon>
        <taxon>Fabales</taxon>
        <taxon>Fabaceae</taxon>
        <taxon>Papilionoideae</taxon>
        <taxon>50 kb inversion clade</taxon>
        <taxon>NPAAA clade</taxon>
        <taxon>indigoferoid/millettioid clade</taxon>
        <taxon>Phaseoleae</taxon>
        <taxon>Canavalia</taxon>
    </lineage>
</organism>
<dbReference type="GO" id="GO:0005634">
    <property type="term" value="C:nucleus"/>
    <property type="evidence" value="ECO:0007669"/>
    <property type="project" value="TreeGrafter"/>
</dbReference>
<dbReference type="Gene3D" id="3.30.420.10">
    <property type="entry name" value="Ribonuclease H-like superfamily/Ribonuclease H"/>
    <property type="match status" value="1"/>
</dbReference>
<gene>
    <name evidence="3" type="ORF">VNO77_23751</name>
</gene>
<dbReference type="InterPro" id="IPR051132">
    <property type="entry name" value="3-5_Exonuclease_domain"/>
</dbReference>
<comment type="caution">
    <text evidence="3">The sequence shown here is derived from an EMBL/GenBank/DDBJ whole genome shotgun (WGS) entry which is preliminary data.</text>
</comment>
<dbReference type="SUPFAM" id="SSF53098">
    <property type="entry name" value="Ribonuclease H-like"/>
    <property type="match status" value="1"/>
</dbReference>
<dbReference type="PANTHER" id="PTHR13620">
    <property type="entry name" value="3-5 EXONUCLEASE"/>
    <property type="match status" value="1"/>
</dbReference>
<dbReference type="Proteomes" id="UP001367508">
    <property type="component" value="Unassembled WGS sequence"/>
</dbReference>
<name>A0AAN9L5T1_CANGL</name>
<evidence type="ECO:0000313" key="4">
    <source>
        <dbReference type="Proteomes" id="UP001367508"/>
    </source>
</evidence>
<keyword evidence="1" id="KW-0540">Nuclease</keyword>
<accession>A0AAN9L5T1</accession>
<evidence type="ECO:0000256" key="1">
    <source>
        <dbReference type="ARBA" id="ARBA00022722"/>
    </source>
</evidence>
<dbReference type="GO" id="GO:0008408">
    <property type="term" value="F:3'-5' exonuclease activity"/>
    <property type="evidence" value="ECO:0007669"/>
    <property type="project" value="TreeGrafter"/>
</dbReference>
<dbReference type="AlphaFoldDB" id="A0AAN9L5T1"/>
<evidence type="ECO:0000313" key="3">
    <source>
        <dbReference type="EMBL" id="KAK7329581.1"/>
    </source>
</evidence>
<dbReference type="GO" id="GO:0003676">
    <property type="term" value="F:nucleic acid binding"/>
    <property type="evidence" value="ECO:0007669"/>
    <property type="project" value="InterPro"/>
</dbReference>
<keyword evidence="2" id="KW-0378">Hydrolase</keyword>
<dbReference type="EMBL" id="JAYMYQ010000005">
    <property type="protein sequence ID" value="KAK7329581.1"/>
    <property type="molecule type" value="Genomic_DNA"/>
</dbReference>
<dbReference type="InterPro" id="IPR012337">
    <property type="entry name" value="RNaseH-like_sf"/>
</dbReference>